<dbReference type="AlphaFoldDB" id="A0A1G7AM64"/>
<dbReference type="CDD" id="cd07377">
    <property type="entry name" value="WHTH_GntR"/>
    <property type="match status" value="1"/>
</dbReference>
<dbReference type="STRING" id="675864.SAMN04489747_2668"/>
<dbReference type="PRINTS" id="PR00035">
    <property type="entry name" value="HTHGNTR"/>
</dbReference>
<evidence type="ECO:0000256" key="3">
    <source>
        <dbReference type="ARBA" id="ARBA00023163"/>
    </source>
</evidence>
<protein>
    <submittedName>
        <fullName evidence="5">DNA-binding transcriptional regulator, FadR family</fullName>
    </submittedName>
</protein>
<dbReference type="InterPro" id="IPR036390">
    <property type="entry name" value="WH_DNA-bd_sf"/>
</dbReference>
<dbReference type="PROSITE" id="PS50949">
    <property type="entry name" value="HTH_GNTR"/>
    <property type="match status" value="1"/>
</dbReference>
<evidence type="ECO:0000313" key="6">
    <source>
        <dbReference type="Proteomes" id="UP000198546"/>
    </source>
</evidence>
<dbReference type="PANTHER" id="PTHR43537">
    <property type="entry name" value="TRANSCRIPTIONAL REGULATOR, GNTR FAMILY"/>
    <property type="match status" value="1"/>
</dbReference>
<dbReference type="Pfam" id="PF07729">
    <property type="entry name" value="FCD"/>
    <property type="match status" value="1"/>
</dbReference>
<dbReference type="Pfam" id="PF00392">
    <property type="entry name" value="GntR"/>
    <property type="match status" value="1"/>
</dbReference>
<dbReference type="SUPFAM" id="SSF48008">
    <property type="entry name" value="GntR ligand-binding domain-like"/>
    <property type="match status" value="1"/>
</dbReference>
<dbReference type="SUPFAM" id="SSF46785">
    <property type="entry name" value="Winged helix' DNA-binding domain"/>
    <property type="match status" value="1"/>
</dbReference>
<sequence>MTQSRGSRRRLSERIADDLQREIVSEGFVPNRRLATEVELMERYSVSRTVVREAAKLLVQRGLVTVAPGRGMVVAEFDGAQIAEQFSLVLLASDGTFDQLLELRLALEVQIATAAAVHPSVAALDRLEEAVATGEALLGGEEPVDTDAYLDADMTFHEALAEASGNPFFQLVCRPINTFLRSHYLHRETYPSDPARTMVEHREILEALRRRDTFGARQATEEHLLRLMRKWRNATHPETPPSIRDLNSQNTKLSAALTVPDAPTNQEA</sequence>
<dbReference type="SMART" id="SM00345">
    <property type="entry name" value="HTH_GNTR"/>
    <property type="match status" value="1"/>
</dbReference>
<reference evidence="5 6" key="1">
    <citation type="submission" date="2016-10" db="EMBL/GenBank/DDBJ databases">
        <authorList>
            <person name="de Groot N.N."/>
        </authorList>
    </citation>
    <scope>NUCLEOTIDE SEQUENCE [LARGE SCALE GENOMIC DNA]</scope>
    <source>
        <strain evidence="5 6">MON 2.2</strain>
    </source>
</reference>
<keyword evidence="2 5" id="KW-0238">DNA-binding</keyword>
<dbReference type="OrthoDB" id="4164516at2"/>
<keyword evidence="1" id="KW-0805">Transcription regulation</keyword>
<dbReference type="InterPro" id="IPR036388">
    <property type="entry name" value="WH-like_DNA-bd_sf"/>
</dbReference>
<dbReference type="InterPro" id="IPR008920">
    <property type="entry name" value="TF_FadR/GntR_C"/>
</dbReference>
<accession>A0A1G7AM64</accession>
<proteinExistence type="predicted"/>
<dbReference type="Proteomes" id="UP000198546">
    <property type="component" value="Chromosome i"/>
</dbReference>
<evidence type="ECO:0000313" key="5">
    <source>
        <dbReference type="EMBL" id="SDE15891.1"/>
    </source>
</evidence>
<dbReference type="EMBL" id="LT629688">
    <property type="protein sequence ID" value="SDE15891.1"/>
    <property type="molecule type" value="Genomic_DNA"/>
</dbReference>
<evidence type="ECO:0000259" key="4">
    <source>
        <dbReference type="PROSITE" id="PS50949"/>
    </source>
</evidence>
<dbReference type="GO" id="GO:0003677">
    <property type="term" value="F:DNA binding"/>
    <property type="evidence" value="ECO:0007669"/>
    <property type="project" value="UniProtKB-KW"/>
</dbReference>
<dbReference type="Gene3D" id="1.10.10.10">
    <property type="entry name" value="Winged helix-like DNA-binding domain superfamily/Winged helix DNA-binding domain"/>
    <property type="match status" value="1"/>
</dbReference>
<gene>
    <name evidence="5" type="ORF">SAMN04489747_2668</name>
</gene>
<dbReference type="RefSeq" id="WP_090594224.1">
    <property type="nucleotide sequence ID" value="NZ_LT629688.1"/>
</dbReference>
<dbReference type="Gene3D" id="1.20.120.530">
    <property type="entry name" value="GntR ligand-binding domain-like"/>
    <property type="match status" value="1"/>
</dbReference>
<evidence type="ECO:0000256" key="2">
    <source>
        <dbReference type="ARBA" id="ARBA00023125"/>
    </source>
</evidence>
<dbReference type="GO" id="GO:0003700">
    <property type="term" value="F:DNA-binding transcription factor activity"/>
    <property type="evidence" value="ECO:0007669"/>
    <property type="project" value="InterPro"/>
</dbReference>
<feature type="domain" description="HTH gntR-type" evidence="4">
    <location>
        <begin position="9"/>
        <end position="77"/>
    </location>
</feature>
<dbReference type="SMART" id="SM00895">
    <property type="entry name" value="FCD"/>
    <property type="match status" value="1"/>
</dbReference>
<keyword evidence="6" id="KW-1185">Reference proteome</keyword>
<dbReference type="InterPro" id="IPR011711">
    <property type="entry name" value="GntR_C"/>
</dbReference>
<organism evidence="5 6">
    <name type="scientific">Auraticoccus monumenti</name>
    <dbReference type="NCBI Taxonomy" id="675864"/>
    <lineage>
        <taxon>Bacteria</taxon>
        <taxon>Bacillati</taxon>
        <taxon>Actinomycetota</taxon>
        <taxon>Actinomycetes</taxon>
        <taxon>Propionibacteriales</taxon>
        <taxon>Propionibacteriaceae</taxon>
        <taxon>Auraticoccus</taxon>
    </lineage>
</organism>
<name>A0A1G7AM64_9ACTN</name>
<evidence type="ECO:0000256" key="1">
    <source>
        <dbReference type="ARBA" id="ARBA00023015"/>
    </source>
</evidence>
<dbReference type="PANTHER" id="PTHR43537:SF44">
    <property type="entry name" value="GNTR FAMILY REGULATORY PROTEIN"/>
    <property type="match status" value="1"/>
</dbReference>
<keyword evidence="3" id="KW-0804">Transcription</keyword>
<dbReference type="InterPro" id="IPR000524">
    <property type="entry name" value="Tscrpt_reg_HTH_GntR"/>
</dbReference>